<keyword evidence="3" id="KW-1185">Reference proteome</keyword>
<dbReference type="SUPFAM" id="SSF53850">
    <property type="entry name" value="Periplasmic binding protein-like II"/>
    <property type="match status" value="1"/>
</dbReference>
<reference evidence="2 3" key="1">
    <citation type="submission" date="2019-12" db="EMBL/GenBank/DDBJ databases">
        <authorList>
            <person name="Kun Z."/>
        </authorList>
    </citation>
    <scope>NUCLEOTIDE SEQUENCE [LARGE SCALE GENOMIC DNA]</scope>
    <source>
        <strain evidence="2 3">YIM 123512</strain>
    </source>
</reference>
<dbReference type="EMBL" id="WUEK01000006">
    <property type="protein sequence ID" value="MXG90073.1"/>
    <property type="molecule type" value="Genomic_DNA"/>
</dbReference>
<protein>
    <submittedName>
        <fullName evidence="2">Thiamine ABC transporter substrate-binding protein</fullName>
    </submittedName>
</protein>
<dbReference type="AlphaFoldDB" id="A0A6L7ERY3"/>
<comment type="caution">
    <text evidence="2">The sequence shown here is derived from an EMBL/GenBank/DDBJ whole genome shotgun (WGS) entry which is preliminary data.</text>
</comment>
<name>A0A6L7ERY3_9ACTN</name>
<dbReference type="Gene3D" id="3.40.190.10">
    <property type="entry name" value="Periplasmic binding protein-like II"/>
    <property type="match status" value="2"/>
</dbReference>
<proteinExistence type="predicted"/>
<dbReference type="Proteomes" id="UP000473325">
    <property type="component" value="Unassembled WGS sequence"/>
</dbReference>
<evidence type="ECO:0000313" key="2">
    <source>
        <dbReference type="EMBL" id="MXG90073.1"/>
    </source>
</evidence>
<dbReference type="InterPro" id="IPR005948">
    <property type="entry name" value="ThiB-like"/>
</dbReference>
<dbReference type="GO" id="GO:0030975">
    <property type="term" value="F:thiamine binding"/>
    <property type="evidence" value="ECO:0007669"/>
    <property type="project" value="InterPro"/>
</dbReference>
<dbReference type="PANTHER" id="PTHR30006">
    <property type="entry name" value="THIAMINE-BINDING PERIPLASMIC PROTEIN-RELATED"/>
    <property type="match status" value="1"/>
</dbReference>
<dbReference type="GO" id="GO:0015888">
    <property type="term" value="P:thiamine transport"/>
    <property type="evidence" value="ECO:0007669"/>
    <property type="project" value="InterPro"/>
</dbReference>
<evidence type="ECO:0000313" key="3">
    <source>
        <dbReference type="Proteomes" id="UP000473325"/>
    </source>
</evidence>
<evidence type="ECO:0000256" key="1">
    <source>
        <dbReference type="ARBA" id="ARBA00022729"/>
    </source>
</evidence>
<dbReference type="PANTHER" id="PTHR30006:SF2">
    <property type="entry name" value="ABC TRANSPORTER SUBSTRATE-BINDING PROTEIN"/>
    <property type="match status" value="1"/>
</dbReference>
<dbReference type="GO" id="GO:0030288">
    <property type="term" value="C:outer membrane-bounded periplasmic space"/>
    <property type="evidence" value="ECO:0007669"/>
    <property type="project" value="TreeGrafter"/>
</dbReference>
<dbReference type="Pfam" id="PF13343">
    <property type="entry name" value="SBP_bac_6"/>
    <property type="match status" value="1"/>
</dbReference>
<dbReference type="PROSITE" id="PS51257">
    <property type="entry name" value="PROKAR_LIPOPROTEIN"/>
    <property type="match status" value="1"/>
</dbReference>
<organism evidence="2 3">
    <name type="scientific">Nocardioides flavescens</name>
    <dbReference type="NCBI Taxonomy" id="2691959"/>
    <lineage>
        <taxon>Bacteria</taxon>
        <taxon>Bacillati</taxon>
        <taxon>Actinomycetota</taxon>
        <taxon>Actinomycetes</taxon>
        <taxon>Propionibacteriales</taxon>
        <taxon>Nocardioidaceae</taxon>
        <taxon>Nocardioides</taxon>
    </lineage>
</organism>
<sequence length="361" mass="37942">MGHVSARAGVAAAVLAVATTASCSLVGSGDDSSAGGDGSERQQVVLVTHDSFVMSEDLQREFEQESGYDLKIQASGDAGALTNKLVLTKDDPTGDAVFGIDNTFGSRAIDEGVLAPYDAPLPDGAETYVLPGDDGADGRELTPVDNGNVCVNVDTGWFADEGLAAPSSLDDLADPAYADLFVTPGATTSSPGLAFLLATIAEYGQDGWQDYWTRLMDNGTQLTQGWSDAYEVDFTQGGGGGDRPIVTSYDSSPAFTLDDSGGTTTQALLDTCFQQVEYAGVLAGAENPEGAQALVDFMVGRDFQQALPEAMYVFPVDSGAELPADWATFAQRPTQPLTVDPATIAADREQWLQEWTDITTR</sequence>
<accession>A0A6L7ERY3</accession>
<keyword evidence="1" id="KW-0732">Signal</keyword>
<dbReference type="GO" id="GO:0030976">
    <property type="term" value="F:thiamine pyrophosphate binding"/>
    <property type="evidence" value="ECO:0007669"/>
    <property type="project" value="TreeGrafter"/>
</dbReference>
<gene>
    <name evidence="2" type="ORF">GRQ65_10965</name>
</gene>
<dbReference type="NCBIfam" id="TIGR01254">
    <property type="entry name" value="sfuA"/>
    <property type="match status" value="1"/>
</dbReference>